<dbReference type="Gene3D" id="3.40.50.300">
    <property type="entry name" value="P-loop containing nucleotide triphosphate hydrolases"/>
    <property type="match status" value="1"/>
</dbReference>
<feature type="binding site" evidence="6">
    <location>
        <position position="156"/>
    </location>
    <ligand>
        <name>AMP</name>
        <dbReference type="ChEBI" id="CHEBI:456215"/>
    </ligand>
</feature>
<dbReference type="InterPro" id="IPR006259">
    <property type="entry name" value="Adenyl_kin_sub"/>
</dbReference>
<comment type="caution">
    <text evidence="11">The sequence shown here is derived from an EMBL/GenBank/DDBJ whole genome shotgun (WGS) entry which is preliminary data.</text>
</comment>
<comment type="function">
    <text evidence="6">Catalyzes the reversible transfer of the terminal phosphate group between ATP and AMP. Plays an important role in cellular energy homeostasis and in adenine nucleotide metabolism.</text>
</comment>
<feature type="binding site" evidence="6">
    <location>
        <begin position="85"/>
        <end position="88"/>
    </location>
    <ligand>
        <name>AMP</name>
        <dbReference type="ChEBI" id="CHEBI:456215"/>
    </ligand>
</feature>
<dbReference type="NCBIfam" id="NF001380">
    <property type="entry name" value="PRK00279.1-2"/>
    <property type="match status" value="1"/>
</dbReference>
<dbReference type="InterPro" id="IPR007862">
    <property type="entry name" value="Adenylate_kinase_lid-dom"/>
</dbReference>
<dbReference type="HAMAP" id="MF_00235">
    <property type="entry name" value="Adenylate_kinase_Adk"/>
    <property type="match status" value="1"/>
</dbReference>
<dbReference type="NCBIfam" id="NF001379">
    <property type="entry name" value="PRK00279.1-1"/>
    <property type="match status" value="1"/>
</dbReference>
<dbReference type="NCBIfam" id="TIGR01351">
    <property type="entry name" value="adk"/>
    <property type="match status" value="1"/>
</dbReference>
<dbReference type="GO" id="GO:0005524">
    <property type="term" value="F:ATP binding"/>
    <property type="evidence" value="ECO:0007669"/>
    <property type="project" value="UniProtKB-UniRule"/>
</dbReference>
<dbReference type="CDD" id="cd01428">
    <property type="entry name" value="ADK"/>
    <property type="match status" value="1"/>
</dbReference>
<dbReference type="STRING" id="1452487.AVW16_00535"/>
<dbReference type="EMBL" id="LQQU01000023">
    <property type="protein sequence ID" value="KZE31704.1"/>
    <property type="molecule type" value="Genomic_DNA"/>
</dbReference>
<accession>A0A165F6H5</accession>
<keyword evidence="1 6" id="KW-0808">Transferase</keyword>
<feature type="domain" description="Adenylate kinase active site lid" evidence="10">
    <location>
        <begin position="123"/>
        <end position="158"/>
    </location>
</feature>
<feature type="region of interest" description="NMP" evidence="6">
    <location>
        <begin position="30"/>
        <end position="59"/>
    </location>
</feature>
<feature type="binding site" evidence="6">
    <location>
        <begin position="10"/>
        <end position="15"/>
    </location>
    <ligand>
        <name>ATP</name>
        <dbReference type="ChEBI" id="CHEBI:30616"/>
    </ligand>
</feature>
<comment type="domain">
    <text evidence="6">Consists of three domains, a large central CORE domain and two small peripheral domains, NMPbind and LID, which undergo movements during catalysis. The LID domain closes over the site of phosphoryl transfer upon ATP binding. Assembling and dissambling the active center during each catalytic cycle provides an effective means to prevent ATP hydrolysis.</text>
</comment>
<feature type="binding site" evidence="6">
    <location>
        <position position="31"/>
    </location>
    <ligand>
        <name>AMP</name>
        <dbReference type="ChEBI" id="CHEBI:456215"/>
    </ligand>
</feature>
<evidence type="ECO:0000313" key="11">
    <source>
        <dbReference type="EMBL" id="KZE31704.1"/>
    </source>
</evidence>
<dbReference type="InterPro" id="IPR000850">
    <property type="entry name" value="Adenylat/UMP-CMP_kin"/>
</dbReference>
<dbReference type="Pfam" id="PF05191">
    <property type="entry name" value="ADK_lid"/>
    <property type="match status" value="1"/>
</dbReference>
<keyword evidence="2 6" id="KW-0545">Nucleotide biosynthesis</keyword>
<dbReference type="PANTHER" id="PTHR23359">
    <property type="entry name" value="NUCLEOTIDE KINASE"/>
    <property type="match status" value="1"/>
</dbReference>
<dbReference type="GO" id="GO:0005737">
    <property type="term" value="C:cytoplasm"/>
    <property type="evidence" value="ECO:0007669"/>
    <property type="project" value="UniProtKB-SubCell"/>
</dbReference>
<sequence length="218" mass="23560">MRLILLGAPGAGKGTQANYIKEKFGIPQISTGDMLRAAVKAGTPLGLEAKAIMDAGGLVRDDIIIGLVKERIAEADCANGFLFDGFPRTIPQAEAMKEAGVNIDYVVEIDVPDANIIDRMSGRRVHLPSGRTYHVKYNPPKVEGRDDETGEELVQRDDDKEETVKKRLAVYHEQTEVLVGFYSQMAASGDAAAPKYVKVDGTQAVEAVRDELFAALGA</sequence>
<dbReference type="GO" id="GO:0004017">
    <property type="term" value="F:AMP kinase activity"/>
    <property type="evidence" value="ECO:0007669"/>
    <property type="project" value="UniProtKB-UniRule"/>
</dbReference>
<feature type="region of interest" description="LID" evidence="6">
    <location>
        <begin position="122"/>
        <end position="159"/>
    </location>
</feature>
<comment type="pathway">
    <text evidence="6">Purine metabolism; AMP biosynthesis via salvage pathway; AMP from ADP: step 1/1.</text>
</comment>
<reference evidence="12" key="1">
    <citation type="submission" date="2016-01" db="EMBL/GenBank/DDBJ databases">
        <title>Draft genome of Chromobacterium sp. F49.</title>
        <authorList>
            <person name="Hong K.W."/>
        </authorList>
    </citation>
    <scope>NUCLEOTIDE SEQUENCE [LARGE SCALE GENOMIC DNA]</scope>
    <source>
        <strain evidence="12">CN10</strain>
    </source>
</reference>
<evidence type="ECO:0000256" key="9">
    <source>
        <dbReference type="SAM" id="MobiDB-lite"/>
    </source>
</evidence>
<dbReference type="FunFam" id="3.40.50.300:FF:000106">
    <property type="entry name" value="Adenylate kinase mitochondrial"/>
    <property type="match status" value="1"/>
</dbReference>
<feature type="binding site" evidence="6">
    <location>
        <position position="167"/>
    </location>
    <ligand>
        <name>AMP</name>
        <dbReference type="ChEBI" id="CHEBI:456215"/>
    </ligand>
</feature>
<evidence type="ECO:0000256" key="5">
    <source>
        <dbReference type="ARBA" id="ARBA00022840"/>
    </source>
</evidence>
<organism evidence="11 12">
    <name type="scientific">Crenobacter luteus</name>
    <dbReference type="NCBI Taxonomy" id="1452487"/>
    <lineage>
        <taxon>Bacteria</taxon>
        <taxon>Pseudomonadati</taxon>
        <taxon>Pseudomonadota</taxon>
        <taxon>Betaproteobacteria</taxon>
        <taxon>Neisseriales</taxon>
        <taxon>Neisseriaceae</taxon>
        <taxon>Crenobacter</taxon>
    </lineage>
</organism>
<evidence type="ECO:0000256" key="2">
    <source>
        <dbReference type="ARBA" id="ARBA00022727"/>
    </source>
</evidence>
<dbReference type="NCBIfam" id="NF001381">
    <property type="entry name" value="PRK00279.1-3"/>
    <property type="match status" value="1"/>
</dbReference>
<keyword evidence="5 6" id="KW-0067">ATP-binding</keyword>
<feature type="binding site" evidence="6">
    <location>
        <begin position="57"/>
        <end position="59"/>
    </location>
    <ligand>
        <name>AMP</name>
        <dbReference type="ChEBI" id="CHEBI:456215"/>
    </ligand>
</feature>
<dbReference type="PRINTS" id="PR00094">
    <property type="entry name" value="ADENYLTKNASE"/>
</dbReference>
<comment type="catalytic activity">
    <reaction evidence="6 8">
        <text>AMP + ATP = 2 ADP</text>
        <dbReference type="Rhea" id="RHEA:12973"/>
        <dbReference type="ChEBI" id="CHEBI:30616"/>
        <dbReference type="ChEBI" id="CHEBI:456215"/>
        <dbReference type="ChEBI" id="CHEBI:456216"/>
        <dbReference type="EC" id="2.7.4.3"/>
    </reaction>
</comment>
<feature type="binding site" evidence="6">
    <location>
        <position position="92"/>
    </location>
    <ligand>
        <name>AMP</name>
        <dbReference type="ChEBI" id="CHEBI:456215"/>
    </ligand>
</feature>
<dbReference type="EC" id="2.7.4.3" evidence="6 8"/>
<dbReference type="OrthoDB" id="9805030at2"/>
<keyword evidence="6" id="KW-0963">Cytoplasm</keyword>
<evidence type="ECO:0000256" key="1">
    <source>
        <dbReference type="ARBA" id="ARBA00022679"/>
    </source>
</evidence>
<feature type="binding site" evidence="6">
    <location>
        <begin position="132"/>
        <end position="133"/>
    </location>
    <ligand>
        <name>ATP</name>
        <dbReference type="ChEBI" id="CHEBI:30616"/>
    </ligand>
</feature>
<evidence type="ECO:0000256" key="6">
    <source>
        <dbReference type="HAMAP-Rule" id="MF_00235"/>
    </source>
</evidence>
<comment type="subcellular location">
    <subcellularLocation>
        <location evidence="6 8">Cytoplasm</location>
    </subcellularLocation>
</comment>
<keyword evidence="3 6" id="KW-0547">Nucleotide-binding</keyword>
<dbReference type="InterPro" id="IPR027417">
    <property type="entry name" value="P-loop_NTPase"/>
</dbReference>
<dbReference type="RefSeq" id="WP_066612457.1">
    <property type="nucleotide sequence ID" value="NZ_LQQU01000023.1"/>
</dbReference>
<keyword evidence="12" id="KW-1185">Reference proteome</keyword>
<feature type="region of interest" description="Disordered" evidence="9">
    <location>
        <begin position="137"/>
        <end position="159"/>
    </location>
</feature>
<name>A0A165F6H5_9NEIS</name>
<protein>
    <recommendedName>
        <fullName evidence="6 8">Adenylate kinase</fullName>
        <shortName evidence="6">AK</shortName>
        <ecNumber evidence="6 8">2.7.4.3</ecNumber>
    </recommendedName>
    <alternativeName>
        <fullName evidence="6">ATP-AMP transphosphorylase</fullName>
    </alternativeName>
    <alternativeName>
        <fullName evidence="6">ATP:AMP phosphotransferase</fullName>
    </alternativeName>
    <alternativeName>
        <fullName evidence="6">Adenylate monophosphate kinase</fullName>
    </alternativeName>
</protein>
<evidence type="ECO:0000313" key="12">
    <source>
        <dbReference type="Proteomes" id="UP000076625"/>
    </source>
</evidence>
<dbReference type="UniPathway" id="UPA00588">
    <property type="reaction ID" value="UER00649"/>
</dbReference>
<dbReference type="PROSITE" id="PS00113">
    <property type="entry name" value="ADENYLATE_KINASE"/>
    <property type="match status" value="1"/>
</dbReference>
<feature type="binding site" evidence="6">
    <location>
        <position position="36"/>
    </location>
    <ligand>
        <name>AMP</name>
        <dbReference type="ChEBI" id="CHEBI:456215"/>
    </ligand>
</feature>
<comment type="caution">
    <text evidence="6">Lacks conserved residue(s) required for the propagation of feature annotation.</text>
</comment>
<dbReference type="Proteomes" id="UP000076625">
    <property type="component" value="Unassembled WGS sequence"/>
</dbReference>
<dbReference type="SUPFAM" id="SSF52540">
    <property type="entry name" value="P-loop containing nucleoside triphosphate hydrolases"/>
    <property type="match status" value="1"/>
</dbReference>
<evidence type="ECO:0000256" key="7">
    <source>
        <dbReference type="RuleBase" id="RU003330"/>
    </source>
</evidence>
<dbReference type="InterPro" id="IPR033690">
    <property type="entry name" value="Adenylat_kinase_CS"/>
</dbReference>
<keyword evidence="4 6" id="KW-0418">Kinase</keyword>
<comment type="similarity">
    <text evidence="6 7">Belongs to the adenylate kinase family.</text>
</comment>
<evidence type="ECO:0000259" key="10">
    <source>
        <dbReference type="Pfam" id="PF05191"/>
    </source>
</evidence>
<comment type="subunit">
    <text evidence="6 8">Monomer.</text>
</comment>
<gene>
    <name evidence="6" type="primary">adk</name>
    <name evidence="11" type="ORF">AVW16_00535</name>
</gene>
<feature type="binding site" evidence="6">
    <location>
        <position position="123"/>
    </location>
    <ligand>
        <name>ATP</name>
        <dbReference type="ChEBI" id="CHEBI:30616"/>
    </ligand>
</feature>
<evidence type="ECO:0000256" key="8">
    <source>
        <dbReference type="RuleBase" id="RU003331"/>
    </source>
</evidence>
<dbReference type="Pfam" id="PF00406">
    <property type="entry name" value="ADK"/>
    <property type="match status" value="1"/>
</dbReference>
<feature type="binding site" evidence="6">
    <location>
        <position position="203"/>
    </location>
    <ligand>
        <name>ATP</name>
        <dbReference type="ChEBI" id="CHEBI:30616"/>
    </ligand>
</feature>
<evidence type="ECO:0000256" key="4">
    <source>
        <dbReference type="ARBA" id="ARBA00022777"/>
    </source>
</evidence>
<dbReference type="AlphaFoldDB" id="A0A165F6H5"/>
<evidence type="ECO:0000256" key="3">
    <source>
        <dbReference type="ARBA" id="ARBA00022741"/>
    </source>
</evidence>
<dbReference type="GO" id="GO:0044209">
    <property type="term" value="P:AMP salvage"/>
    <property type="evidence" value="ECO:0007669"/>
    <property type="project" value="UniProtKB-UniRule"/>
</dbReference>
<proteinExistence type="inferred from homology"/>